<proteinExistence type="predicted"/>
<reference evidence="2" key="3">
    <citation type="submission" date="2025-08" db="UniProtKB">
        <authorList>
            <consortium name="RefSeq"/>
        </authorList>
    </citation>
    <scope>IDENTIFICATION</scope>
    <source>
        <strain evidence="2">NI907</strain>
    </source>
</reference>
<sequence>MLQPCLSLTSCQWRHSTSLPCLWVPINLYSIYLNISQAPVLTWNQNTPHVSGH</sequence>
<dbReference type="Proteomes" id="UP000515153">
    <property type="component" value="Unplaced"/>
</dbReference>
<name>A0A6P8BL54_PYRGI</name>
<reference evidence="2" key="2">
    <citation type="submission" date="2019-10" db="EMBL/GenBank/DDBJ databases">
        <authorList>
            <consortium name="NCBI Genome Project"/>
        </authorList>
    </citation>
    <scope>NUCLEOTIDE SEQUENCE</scope>
    <source>
        <strain evidence="2">NI907</strain>
    </source>
</reference>
<accession>A0A6P8BL54</accession>
<organism evidence="1 2">
    <name type="scientific">Pyricularia grisea</name>
    <name type="common">Crabgrass-specific blast fungus</name>
    <name type="synonym">Magnaporthe grisea</name>
    <dbReference type="NCBI Taxonomy" id="148305"/>
    <lineage>
        <taxon>Eukaryota</taxon>
        <taxon>Fungi</taxon>
        <taxon>Dikarya</taxon>
        <taxon>Ascomycota</taxon>
        <taxon>Pezizomycotina</taxon>
        <taxon>Sordariomycetes</taxon>
        <taxon>Sordariomycetidae</taxon>
        <taxon>Magnaporthales</taxon>
        <taxon>Pyriculariaceae</taxon>
        <taxon>Pyricularia</taxon>
    </lineage>
</organism>
<reference evidence="2" key="1">
    <citation type="journal article" date="2019" name="Mol. Biol. Evol.">
        <title>Blast fungal genomes show frequent chromosomal changes, gene gains and losses, and effector gene turnover.</title>
        <authorList>
            <person name="Gomez Luciano L.B."/>
            <person name="Jason Tsai I."/>
            <person name="Chuma I."/>
            <person name="Tosa Y."/>
            <person name="Chen Y.H."/>
            <person name="Li J.Y."/>
            <person name="Li M.Y."/>
            <person name="Jade Lu M.Y."/>
            <person name="Nakayashiki H."/>
            <person name="Li W.H."/>
        </authorList>
    </citation>
    <scope>NUCLEOTIDE SEQUENCE</scope>
    <source>
        <strain evidence="2">NI907</strain>
    </source>
</reference>
<protein>
    <submittedName>
        <fullName evidence="2">Uncharacterized protein</fullName>
    </submittedName>
</protein>
<dbReference type="KEGG" id="pgri:PgNI_01692"/>
<evidence type="ECO:0000313" key="2">
    <source>
        <dbReference type="RefSeq" id="XP_030988023.1"/>
    </source>
</evidence>
<dbReference type="AlphaFoldDB" id="A0A6P8BL54"/>
<dbReference type="GeneID" id="41956677"/>
<evidence type="ECO:0000313" key="1">
    <source>
        <dbReference type="Proteomes" id="UP000515153"/>
    </source>
</evidence>
<gene>
    <name evidence="2" type="ORF">PgNI_01692</name>
</gene>
<keyword evidence="1" id="KW-1185">Reference proteome</keyword>
<dbReference type="RefSeq" id="XP_030988023.1">
    <property type="nucleotide sequence ID" value="XM_031121764.1"/>
</dbReference>